<dbReference type="GO" id="GO:0043691">
    <property type="term" value="P:reverse cholesterol transport"/>
    <property type="evidence" value="ECO:0007669"/>
    <property type="project" value="InterPro"/>
</dbReference>
<dbReference type="GO" id="GO:0046470">
    <property type="term" value="P:phosphatidylcholine metabolic process"/>
    <property type="evidence" value="ECO:0007669"/>
    <property type="project" value="TreeGrafter"/>
</dbReference>
<dbReference type="GO" id="GO:0005548">
    <property type="term" value="F:phospholipid transporter activity"/>
    <property type="evidence" value="ECO:0007669"/>
    <property type="project" value="TreeGrafter"/>
</dbReference>
<accession>A0A9J7XBZ5</accession>
<evidence type="ECO:0000256" key="4">
    <source>
        <dbReference type="ARBA" id="ARBA00023180"/>
    </source>
</evidence>
<sequence>ISFYGLHSFIINIIKISLFTNLNLTPKLFPFQHARYPSIHNLSTGKSIPISNVSAVFKGTINYRYGSWLGGNDCNILCCHRNMQIHFFPVEAHKLSFQTAPVCLWECDDCLLSLQWLFSEGQMLKVRSVSVRHLWTTTEGTSVRAVAGVELLLDSQDKPALYLGTISTNNTFSIVLVGCGSCCKCLICREETNSEALCKAEAVEKMGIHQSIILHFEWLHCCFISIIVHVQGYVIVQLDFSFLQHLLVEFPRRTLN</sequence>
<keyword evidence="3" id="KW-0964">Secreted</keyword>
<dbReference type="GO" id="GO:0042632">
    <property type="term" value="P:cholesterol homeostasis"/>
    <property type="evidence" value="ECO:0007669"/>
    <property type="project" value="TreeGrafter"/>
</dbReference>
<evidence type="ECO:0000256" key="3">
    <source>
        <dbReference type="ARBA" id="ARBA00022525"/>
    </source>
</evidence>
<evidence type="ECO:0000256" key="1">
    <source>
        <dbReference type="ARBA" id="ARBA00004613"/>
    </source>
</evidence>
<dbReference type="PANTHER" id="PTHR47616">
    <property type="entry name" value="CHOLESTERYL ESTER TRANSFER PROTEIN"/>
    <property type="match status" value="1"/>
</dbReference>
<evidence type="ECO:0000313" key="6">
    <source>
        <dbReference type="Proteomes" id="UP001108240"/>
    </source>
</evidence>
<reference evidence="5" key="2">
    <citation type="submission" date="2025-09" db="UniProtKB">
        <authorList>
            <consortium name="Ensembl"/>
        </authorList>
    </citation>
    <scope>IDENTIFICATION</scope>
</reference>
<evidence type="ECO:0000256" key="2">
    <source>
        <dbReference type="ARBA" id="ARBA00007292"/>
    </source>
</evidence>
<comment type="similarity">
    <text evidence="2">Belongs to the BPI/LBP/Plunc superfamily. BPI/LBP family.</text>
</comment>
<dbReference type="GO" id="GO:0070328">
    <property type="term" value="P:triglyceride homeostasis"/>
    <property type="evidence" value="ECO:0007669"/>
    <property type="project" value="TreeGrafter"/>
</dbReference>
<name>A0A9J7XBZ5_CYPCA</name>
<evidence type="ECO:0000313" key="5">
    <source>
        <dbReference type="Ensembl" id="ENSCCRP00000104493.1"/>
    </source>
</evidence>
<keyword evidence="4" id="KW-0325">Glycoprotein</keyword>
<dbReference type="GO" id="GO:0034364">
    <property type="term" value="C:high-density lipoprotein particle"/>
    <property type="evidence" value="ECO:0007669"/>
    <property type="project" value="InterPro"/>
</dbReference>
<dbReference type="AlphaFoldDB" id="A0A9J7XBZ5"/>
<keyword evidence="6" id="KW-1185">Reference proteome</keyword>
<dbReference type="GO" id="GO:0006641">
    <property type="term" value="P:triglyceride metabolic process"/>
    <property type="evidence" value="ECO:0007669"/>
    <property type="project" value="TreeGrafter"/>
</dbReference>
<proteinExistence type="inferred from homology"/>
<dbReference type="GO" id="GO:0031210">
    <property type="term" value="F:phosphatidylcholine binding"/>
    <property type="evidence" value="ECO:0007669"/>
    <property type="project" value="TreeGrafter"/>
</dbReference>
<dbReference type="Proteomes" id="UP001108240">
    <property type="component" value="Unplaced"/>
</dbReference>
<organism evidence="5 6">
    <name type="scientific">Cyprinus carpio carpio</name>
    <dbReference type="NCBI Taxonomy" id="630221"/>
    <lineage>
        <taxon>Eukaryota</taxon>
        <taxon>Metazoa</taxon>
        <taxon>Chordata</taxon>
        <taxon>Craniata</taxon>
        <taxon>Vertebrata</taxon>
        <taxon>Euteleostomi</taxon>
        <taxon>Actinopterygii</taxon>
        <taxon>Neopterygii</taxon>
        <taxon>Teleostei</taxon>
        <taxon>Ostariophysi</taxon>
        <taxon>Cypriniformes</taxon>
        <taxon>Cyprinidae</taxon>
        <taxon>Cyprininae</taxon>
        <taxon>Cyprinus</taxon>
    </lineage>
</organism>
<dbReference type="GO" id="GO:0015485">
    <property type="term" value="F:cholesterol binding"/>
    <property type="evidence" value="ECO:0007669"/>
    <property type="project" value="TreeGrafter"/>
</dbReference>
<dbReference type="GO" id="GO:0034372">
    <property type="term" value="P:very-low-density lipoprotein particle remodeling"/>
    <property type="evidence" value="ECO:0007669"/>
    <property type="project" value="TreeGrafter"/>
</dbReference>
<dbReference type="GO" id="GO:0008203">
    <property type="term" value="P:cholesterol metabolic process"/>
    <property type="evidence" value="ECO:0007669"/>
    <property type="project" value="TreeGrafter"/>
</dbReference>
<dbReference type="GO" id="GO:0034374">
    <property type="term" value="P:low-density lipoprotein particle remodeling"/>
    <property type="evidence" value="ECO:0007669"/>
    <property type="project" value="TreeGrafter"/>
</dbReference>
<dbReference type="GO" id="GO:0034197">
    <property type="term" value="P:triglyceride transport"/>
    <property type="evidence" value="ECO:0007669"/>
    <property type="project" value="TreeGrafter"/>
</dbReference>
<dbReference type="Ensembl" id="ENSCCRT00000201598.1">
    <property type="protein sequence ID" value="ENSCCRP00000104493.1"/>
    <property type="gene ID" value="ENSCCRG00000068018.1"/>
</dbReference>
<dbReference type="GO" id="GO:0055091">
    <property type="term" value="P:phospholipid homeostasis"/>
    <property type="evidence" value="ECO:0007669"/>
    <property type="project" value="TreeGrafter"/>
</dbReference>
<reference evidence="5" key="1">
    <citation type="submission" date="2025-08" db="UniProtKB">
        <authorList>
            <consortium name="Ensembl"/>
        </authorList>
    </citation>
    <scope>IDENTIFICATION</scope>
</reference>
<dbReference type="InterPro" id="IPR017130">
    <property type="entry name" value="Cholesteryl_ester_transfer"/>
</dbReference>
<comment type="subcellular location">
    <subcellularLocation>
        <location evidence="1">Secreted</location>
    </subcellularLocation>
</comment>
<dbReference type="GO" id="GO:0017129">
    <property type="term" value="F:triglyceride binding"/>
    <property type="evidence" value="ECO:0007669"/>
    <property type="project" value="TreeGrafter"/>
</dbReference>
<dbReference type="PANTHER" id="PTHR47616:SF1">
    <property type="entry name" value="CHOLESTERYL ESTER TRANSFER PROTEIN"/>
    <property type="match status" value="1"/>
</dbReference>
<dbReference type="GO" id="GO:0120020">
    <property type="term" value="F:cholesterol transfer activity"/>
    <property type="evidence" value="ECO:0007669"/>
    <property type="project" value="InterPro"/>
</dbReference>
<protein>
    <submittedName>
        <fullName evidence="5">Uncharacterized protein</fullName>
    </submittedName>
</protein>
<dbReference type="GO" id="GO:0034375">
    <property type="term" value="P:high-density lipoprotein particle remodeling"/>
    <property type="evidence" value="ECO:0007669"/>
    <property type="project" value="TreeGrafter"/>
</dbReference>